<reference evidence="2 3" key="1">
    <citation type="submission" date="2020-08" db="EMBL/GenBank/DDBJ databases">
        <title>Genomic Encyclopedia of Type Strains, Phase IV (KMG-IV): sequencing the most valuable type-strain genomes for metagenomic binning, comparative biology and taxonomic classification.</title>
        <authorList>
            <person name="Goeker M."/>
        </authorList>
    </citation>
    <scope>NUCLEOTIDE SEQUENCE [LARGE SCALE GENOMIC DNA]</scope>
    <source>
        <strain evidence="2 3">DSM 102235</strain>
    </source>
</reference>
<dbReference type="AlphaFoldDB" id="A0A7W6GQV3"/>
<dbReference type="EMBL" id="JACIEJ010000001">
    <property type="protein sequence ID" value="MBB3984002.1"/>
    <property type="molecule type" value="Genomic_DNA"/>
</dbReference>
<keyword evidence="3" id="KW-1185">Reference proteome</keyword>
<feature type="region of interest" description="Disordered" evidence="1">
    <location>
        <begin position="129"/>
        <end position="152"/>
    </location>
</feature>
<feature type="compositionally biased region" description="Polar residues" evidence="1">
    <location>
        <begin position="141"/>
        <end position="150"/>
    </location>
</feature>
<evidence type="ECO:0000313" key="3">
    <source>
        <dbReference type="Proteomes" id="UP000541426"/>
    </source>
</evidence>
<organism evidence="2 3">
    <name type="scientific">Sagittula marina</name>
    <dbReference type="NCBI Taxonomy" id="943940"/>
    <lineage>
        <taxon>Bacteria</taxon>
        <taxon>Pseudomonadati</taxon>
        <taxon>Pseudomonadota</taxon>
        <taxon>Alphaproteobacteria</taxon>
        <taxon>Rhodobacterales</taxon>
        <taxon>Roseobacteraceae</taxon>
        <taxon>Sagittula</taxon>
    </lineage>
</organism>
<sequence length="680" mass="72464">MASYPYFKWTAARAAHFRDSYLDWSRLLTKRAVALHPARPDSGTEYEPIFIRLSGDTPETARTAFKAAVTQDSTLLMDPHEAQALDARIDDPNMLSGVPDEYALYRRVGTPDTQHAALFEVLDTGVPIRLDDTPSAPGPKSSPQSATHSPGTPIVAIIDDGIGFLNQRFRRGTETRFHAIWLQALESRSAEGGVLSGLVLNADDIEPLLAERETKVYAALDTYLNSPIGRVSRAHGTHVLDLAAGADPNSGDPVADWPLLAVQLPAETVDDTSGVWFESYVLQGLRWILRLAASVDPSAPVIVNLSLGVSAGPKDGSRFVECQLAREAQRWEAATGQPVRLVWSFGNGYRADLTARWELPGSAEVTVRVLPDDMTSSYVELHLRDAASSALTLNITTPDGTASGPLSVAEGEVCSLENAHGDVVARLYHQPARDQGEGVVEAAHYVLALAPTVARKTGEPVAPPGAWTIAAEADVPGELLVQIQRDDSLPGSVLRGRQAHFDHAGSYDWNAFTADYTRPGPNGPVCRDGSHNALCTAQARQVVTVGAAMYTGRLAGQAPENYEPAVYTAQGATWGLVGPTVSAPVEIGRASGGMAATGLLSGQRARIGGTSAAAGRVTRALALSAGRLQENLFKSESTQLDDFDPDVLDLFAVPDPQADRLGAYVVVPLPARSKAQTEIA</sequence>
<comment type="caution">
    <text evidence="2">The sequence shown here is derived from an EMBL/GenBank/DDBJ whole genome shotgun (WGS) entry which is preliminary data.</text>
</comment>
<proteinExistence type="predicted"/>
<dbReference type="RefSeq" id="WP_183962630.1">
    <property type="nucleotide sequence ID" value="NZ_BAABBZ010000012.1"/>
</dbReference>
<dbReference type="GO" id="GO:0006508">
    <property type="term" value="P:proteolysis"/>
    <property type="evidence" value="ECO:0007669"/>
    <property type="project" value="InterPro"/>
</dbReference>
<name>A0A7W6GQV3_9RHOB</name>
<dbReference type="InterPro" id="IPR036852">
    <property type="entry name" value="Peptidase_S8/S53_dom_sf"/>
</dbReference>
<accession>A0A7W6GQV3</accession>
<gene>
    <name evidence="2" type="ORF">GGQ68_000313</name>
</gene>
<dbReference type="Gene3D" id="3.40.50.200">
    <property type="entry name" value="Peptidase S8/S53 domain"/>
    <property type="match status" value="2"/>
</dbReference>
<evidence type="ECO:0008006" key="4">
    <source>
        <dbReference type="Google" id="ProtNLM"/>
    </source>
</evidence>
<dbReference type="Gene3D" id="2.60.120.1290">
    <property type="match status" value="1"/>
</dbReference>
<dbReference type="Proteomes" id="UP000541426">
    <property type="component" value="Unassembled WGS sequence"/>
</dbReference>
<dbReference type="GO" id="GO:0004252">
    <property type="term" value="F:serine-type endopeptidase activity"/>
    <property type="evidence" value="ECO:0007669"/>
    <property type="project" value="InterPro"/>
</dbReference>
<evidence type="ECO:0000313" key="2">
    <source>
        <dbReference type="EMBL" id="MBB3984002.1"/>
    </source>
</evidence>
<evidence type="ECO:0000256" key="1">
    <source>
        <dbReference type="SAM" id="MobiDB-lite"/>
    </source>
</evidence>
<protein>
    <recommendedName>
        <fullName evidence="4">Subtilase family protein</fullName>
    </recommendedName>
</protein>
<dbReference type="SUPFAM" id="SSF52743">
    <property type="entry name" value="Subtilisin-like"/>
    <property type="match status" value="1"/>
</dbReference>